<dbReference type="PANTHER" id="PTHR43668:SF2">
    <property type="entry name" value="ALLANTOINASE"/>
    <property type="match status" value="1"/>
</dbReference>
<evidence type="ECO:0000313" key="10">
    <source>
        <dbReference type="EMBL" id="KAK1926435.1"/>
    </source>
</evidence>
<dbReference type="GO" id="GO:0000256">
    <property type="term" value="P:allantoin catabolic process"/>
    <property type="evidence" value="ECO:0007669"/>
    <property type="project" value="InterPro"/>
</dbReference>
<name>A0AAD9L7T3_PAPLA</name>
<dbReference type="PROSITE" id="PS01137">
    <property type="entry name" value="TATD_1"/>
    <property type="match status" value="1"/>
</dbReference>
<comment type="subunit">
    <text evidence="4">Homotetramer.</text>
</comment>
<evidence type="ECO:0000256" key="5">
    <source>
        <dbReference type="ARBA" id="ARBA00012863"/>
    </source>
</evidence>
<keyword evidence="6" id="KW-0479">Metal-binding</keyword>
<dbReference type="GO" id="GO:0005737">
    <property type="term" value="C:cytoplasm"/>
    <property type="evidence" value="ECO:0007669"/>
    <property type="project" value="TreeGrafter"/>
</dbReference>
<keyword evidence="11" id="KW-1185">Reference proteome</keyword>
<dbReference type="InterPro" id="IPR017593">
    <property type="entry name" value="Allantoinase"/>
</dbReference>
<dbReference type="PANTHER" id="PTHR43668">
    <property type="entry name" value="ALLANTOINASE"/>
    <property type="match status" value="1"/>
</dbReference>
<evidence type="ECO:0000256" key="7">
    <source>
        <dbReference type="ARBA" id="ARBA00022801"/>
    </source>
</evidence>
<dbReference type="NCBIfam" id="TIGR03178">
    <property type="entry name" value="allantoinase"/>
    <property type="match status" value="1"/>
</dbReference>
<dbReference type="InterPro" id="IPR050138">
    <property type="entry name" value="DHOase/Allantoinase_Hydrolase"/>
</dbReference>
<comment type="cofactor">
    <cofactor evidence="1">
        <name>Zn(2+)</name>
        <dbReference type="ChEBI" id="CHEBI:29105"/>
    </cofactor>
</comment>
<evidence type="ECO:0000256" key="1">
    <source>
        <dbReference type="ARBA" id="ARBA00001947"/>
    </source>
</evidence>
<evidence type="ECO:0000313" key="11">
    <source>
        <dbReference type="Proteomes" id="UP001182556"/>
    </source>
</evidence>
<comment type="caution">
    <text evidence="10">The sequence shown here is derived from an EMBL/GenBank/DDBJ whole genome shotgun (WGS) entry which is preliminary data.</text>
</comment>
<proteinExistence type="inferred from homology"/>
<sequence>MTRTLHVLAPQAVLPGSSKPQPATITVDLDRGVFVEVAEGVQAVQEGAEVLRLDPSHVLLPGLIDTHVHLNQPGRTEWEGFATGTLAAASGGVTTLIDMPLNSIPPTTTIPNLETKRSAARETGVYTDVGFWGGIIPGNAGDLKGLLDQGAKGFKCFLIESGVDEFPCVDEQDLIKACDALEGTSALILFHAELGSTADHPHSDPTNYSTFLDSRPESLETDALALILRLARRYPSLRFHIVHLSASSALPLIRRARSEDGVSNLTVETCFHYLSLSAADIPTNATAFKCCPPIRDDGNRQKLIDAVVDGTIDFVVSDHSPCIPELKAGDFMSAWGGVSGLGLGLSLLTTTIGDRVGLPRITELLGSRQAKQVGLQGKKGELKKGLDADFVVFDPTETRTVSLDDLRFKNKVSPYLGRELRGWVKQTYLRGQLIWDGQSPSSSPLGTLL</sequence>
<dbReference type="InterPro" id="IPR032466">
    <property type="entry name" value="Metal_Hydrolase"/>
</dbReference>
<dbReference type="EMBL" id="JAODAN010000002">
    <property type="protein sequence ID" value="KAK1926435.1"/>
    <property type="molecule type" value="Genomic_DNA"/>
</dbReference>
<feature type="domain" description="Amidohydrolase-related" evidence="9">
    <location>
        <begin position="58"/>
        <end position="433"/>
    </location>
</feature>
<accession>A0AAD9L7T3</accession>
<comment type="similarity">
    <text evidence="3">Belongs to the metallo-dependent hydrolases superfamily. Allantoinase family.</text>
</comment>
<comment type="pathway">
    <text evidence="2">Nitrogen metabolism; (S)-allantoin degradation; allantoate from (S)-allantoin: step 1/1.</text>
</comment>
<gene>
    <name evidence="10" type="ORF">DB88DRAFT_534322</name>
</gene>
<dbReference type="GO" id="GO:0004038">
    <property type="term" value="F:allantoinase activity"/>
    <property type="evidence" value="ECO:0007669"/>
    <property type="project" value="UniProtKB-EC"/>
</dbReference>
<dbReference type="AlphaFoldDB" id="A0AAD9L7T3"/>
<dbReference type="Pfam" id="PF01979">
    <property type="entry name" value="Amidohydro_1"/>
    <property type="match status" value="1"/>
</dbReference>
<dbReference type="InterPro" id="IPR011059">
    <property type="entry name" value="Metal-dep_hydrolase_composite"/>
</dbReference>
<dbReference type="InterPro" id="IPR018228">
    <property type="entry name" value="DNase_TatD-rel_CS"/>
</dbReference>
<protein>
    <recommendedName>
        <fullName evidence="5">allantoinase</fullName>
        <ecNumber evidence="5">3.5.2.5</ecNumber>
    </recommendedName>
</protein>
<evidence type="ECO:0000256" key="2">
    <source>
        <dbReference type="ARBA" id="ARBA00004968"/>
    </source>
</evidence>
<evidence type="ECO:0000256" key="3">
    <source>
        <dbReference type="ARBA" id="ARBA00010368"/>
    </source>
</evidence>
<evidence type="ECO:0000256" key="4">
    <source>
        <dbReference type="ARBA" id="ARBA00011881"/>
    </source>
</evidence>
<dbReference type="SUPFAM" id="SSF51556">
    <property type="entry name" value="Metallo-dependent hydrolases"/>
    <property type="match status" value="1"/>
</dbReference>
<dbReference type="GO" id="GO:0050897">
    <property type="term" value="F:cobalt ion binding"/>
    <property type="evidence" value="ECO:0007669"/>
    <property type="project" value="InterPro"/>
</dbReference>
<organism evidence="10 11">
    <name type="scientific">Papiliotrema laurentii</name>
    <name type="common">Cryptococcus laurentii</name>
    <dbReference type="NCBI Taxonomy" id="5418"/>
    <lineage>
        <taxon>Eukaryota</taxon>
        <taxon>Fungi</taxon>
        <taxon>Dikarya</taxon>
        <taxon>Basidiomycota</taxon>
        <taxon>Agaricomycotina</taxon>
        <taxon>Tremellomycetes</taxon>
        <taxon>Tremellales</taxon>
        <taxon>Rhynchogastremaceae</taxon>
        <taxon>Papiliotrema</taxon>
    </lineage>
</organism>
<evidence type="ECO:0000256" key="8">
    <source>
        <dbReference type="ARBA" id="ARBA00022833"/>
    </source>
</evidence>
<dbReference type="EC" id="3.5.2.5" evidence="5"/>
<dbReference type="GO" id="GO:0006145">
    <property type="term" value="P:purine nucleobase catabolic process"/>
    <property type="evidence" value="ECO:0007669"/>
    <property type="project" value="TreeGrafter"/>
</dbReference>
<evidence type="ECO:0000256" key="6">
    <source>
        <dbReference type="ARBA" id="ARBA00022723"/>
    </source>
</evidence>
<dbReference type="Proteomes" id="UP001182556">
    <property type="component" value="Unassembled WGS sequence"/>
</dbReference>
<reference evidence="10" key="1">
    <citation type="submission" date="2023-02" db="EMBL/GenBank/DDBJ databases">
        <title>Identification and recombinant expression of a fungal hydrolase from Papiliotrema laurentii that hydrolyzes apple cutin and clears colloidal polyester polyurethane.</title>
        <authorList>
            <consortium name="DOE Joint Genome Institute"/>
            <person name="Roman V.A."/>
            <person name="Bojanowski C."/>
            <person name="Crable B.R."/>
            <person name="Wagner D.N."/>
            <person name="Hung C.S."/>
            <person name="Nadeau L.J."/>
            <person name="Schratz L."/>
            <person name="Haridas S."/>
            <person name="Pangilinan J."/>
            <person name="Lipzen A."/>
            <person name="Na H."/>
            <person name="Yan M."/>
            <person name="Ng V."/>
            <person name="Grigoriev I.V."/>
            <person name="Spatafora J.W."/>
            <person name="Barlow D."/>
            <person name="Biffinger J."/>
            <person name="Kelley-Loughnane N."/>
            <person name="Varaljay V.A."/>
            <person name="Crookes-Goodson W.J."/>
        </authorList>
    </citation>
    <scope>NUCLEOTIDE SEQUENCE</scope>
    <source>
        <strain evidence="10">5307AH</strain>
    </source>
</reference>
<dbReference type="FunFam" id="3.20.20.140:FF:000181">
    <property type="entry name" value="Allantoinase"/>
    <property type="match status" value="1"/>
</dbReference>
<dbReference type="Gene3D" id="3.20.20.140">
    <property type="entry name" value="Metal-dependent hydrolases"/>
    <property type="match status" value="1"/>
</dbReference>
<keyword evidence="7" id="KW-0378">Hydrolase</keyword>
<dbReference type="SUPFAM" id="SSF51338">
    <property type="entry name" value="Composite domain of metallo-dependent hydrolases"/>
    <property type="match status" value="1"/>
</dbReference>
<keyword evidence="8" id="KW-0862">Zinc</keyword>
<evidence type="ECO:0000259" key="9">
    <source>
        <dbReference type="Pfam" id="PF01979"/>
    </source>
</evidence>
<dbReference type="InterPro" id="IPR006680">
    <property type="entry name" value="Amidohydro-rel"/>
</dbReference>
<dbReference type="GO" id="GO:0008270">
    <property type="term" value="F:zinc ion binding"/>
    <property type="evidence" value="ECO:0007669"/>
    <property type="project" value="InterPro"/>
</dbReference>